<dbReference type="SUPFAM" id="SSF52047">
    <property type="entry name" value="RNI-like"/>
    <property type="match status" value="1"/>
</dbReference>
<evidence type="ECO:0000313" key="2">
    <source>
        <dbReference type="EMBL" id="KIM21172.1"/>
    </source>
</evidence>
<protein>
    <recommendedName>
        <fullName evidence="4">F-box domain-containing protein</fullName>
    </recommendedName>
</protein>
<reference evidence="3" key="2">
    <citation type="submission" date="2015-01" db="EMBL/GenBank/DDBJ databases">
        <title>Evolutionary Origins and Diversification of the Mycorrhizal Mutualists.</title>
        <authorList>
            <consortium name="DOE Joint Genome Institute"/>
            <consortium name="Mycorrhizal Genomics Consortium"/>
            <person name="Kohler A."/>
            <person name="Kuo A."/>
            <person name="Nagy L.G."/>
            <person name="Floudas D."/>
            <person name="Copeland A."/>
            <person name="Barry K.W."/>
            <person name="Cichocki N."/>
            <person name="Veneault-Fourrey C."/>
            <person name="LaButti K."/>
            <person name="Lindquist E.A."/>
            <person name="Lipzen A."/>
            <person name="Lundell T."/>
            <person name="Morin E."/>
            <person name="Murat C."/>
            <person name="Riley R."/>
            <person name="Ohm R."/>
            <person name="Sun H."/>
            <person name="Tunlid A."/>
            <person name="Henrissat B."/>
            <person name="Grigoriev I.V."/>
            <person name="Hibbett D.S."/>
            <person name="Martin F."/>
        </authorList>
    </citation>
    <scope>NUCLEOTIDE SEQUENCE [LARGE SCALE GENOMIC DNA]</scope>
    <source>
        <strain evidence="3">MAFF 305830</strain>
    </source>
</reference>
<evidence type="ECO:0000313" key="3">
    <source>
        <dbReference type="Proteomes" id="UP000054097"/>
    </source>
</evidence>
<proteinExistence type="predicted"/>
<sequence>MSLCIPESSLRPILGRNRNPFPYEEAFLEENRILSAKLITQSEEELDVWTIRAQKATIGLNQKATNRAAAELRLKATQDMRNAFSDSKLTISSPVLEIHRRYEELQASCIVEMEPNLRGIADVLDRWESGQYWISDQIQKANDALVEADKAVVQSLEAQQEALAREEQCLAMVQAIKNYIHEIKHINGTRMHRSIWRVPETIWREIFAVVIDDNCKIWGASSFTSNLNPRYPSLTISAVCQLWRSIAQTHQYLWRTIQSTVEEGPSTNKRRKRTRAYLRLSGSQPLQIVLEVPSRPTPVSGDLLAEIVSGSNTVSHLIIRGGTTGPEVLAFIAKKVKSPSNLTIAIMDKHPFQSLYSMHSTMQNVKQLTLVNCGPLKFFRRSNYMWSSNVVKLNIFNFKESLTWPFFRDWIPFQSSQLKHLELATKWKNTQLDTVVESTSFKCLEYMRTRLRTLILFYQSTIYTPALRSLTVISSKNVDMEAWKAFATDSQGGGSITKVTIENDKDANWASLSTYLHQLPKLQILEIMGDAVRPLLHSLVEFSEGEEKNEDEVLLKKLKVLSIDDYQDEGTEIFSFASKYLPVHGNISSGDEGYGSVLRVSLQNCPNISGHVMQMMEDAGLFSSEGSNSPSPAASEHPVPISSQTPVLEPTA</sequence>
<gene>
    <name evidence="2" type="ORF">M408DRAFT_333633</name>
</gene>
<dbReference type="Proteomes" id="UP000054097">
    <property type="component" value="Unassembled WGS sequence"/>
</dbReference>
<organism evidence="2 3">
    <name type="scientific">Serendipita vermifera MAFF 305830</name>
    <dbReference type="NCBI Taxonomy" id="933852"/>
    <lineage>
        <taxon>Eukaryota</taxon>
        <taxon>Fungi</taxon>
        <taxon>Dikarya</taxon>
        <taxon>Basidiomycota</taxon>
        <taxon>Agaricomycotina</taxon>
        <taxon>Agaricomycetes</taxon>
        <taxon>Sebacinales</taxon>
        <taxon>Serendipitaceae</taxon>
        <taxon>Serendipita</taxon>
    </lineage>
</organism>
<dbReference type="AlphaFoldDB" id="A0A0C2WUV1"/>
<dbReference type="HOGENOM" id="CLU_424623_0_0_1"/>
<evidence type="ECO:0008006" key="4">
    <source>
        <dbReference type="Google" id="ProtNLM"/>
    </source>
</evidence>
<evidence type="ECO:0000256" key="1">
    <source>
        <dbReference type="SAM" id="MobiDB-lite"/>
    </source>
</evidence>
<feature type="region of interest" description="Disordered" evidence="1">
    <location>
        <begin position="621"/>
        <end position="652"/>
    </location>
</feature>
<dbReference type="EMBL" id="KN824391">
    <property type="protein sequence ID" value="KIM21172.1"/>
    <property type="molecule type" value="Genomic_DNA"/>
</dbReference>
<dbReference type="InterPro" id="IPR032675">
    <property type="entry name" value="LRR_dom_sf"/>
</dbReference>
<dbReference type="Gene3D" id="3.80.10.10">
    <property type="entry name" value="Ribonuclease Inhibitor"/>
    <property type="match status" value="1"/>
</dbReference>
<name>A0A0C2WUV1_SERVB</name>
<accession>A0A0C2WUV1</accession>
<reference evidence="2 3" key="1">
    <citation type="submission" date="2014-04" db="EMBL/GenBank/DDBJ databases">
        <authorList>
            <consortium name="DOE Joint Genome Institute"/>
            <person name="Kuo A."/>
            <person name="Zuccaro A."/>
            <person name="Kohler A."/>
            <person name="Nagy L.G."/>
            <person name="Floudas D."/>
            <person name="Copeland A."/>
            <person name="Barry K.W."/>
            <person name="Cichocki N."/>
            <person name="Veneault-Fourrey C."/>
            <person name="LaButti K."/>
            <person name="Lindquist E.A."/>
            <person name="Lipzen A."/>
            <person name="Lundell T."/>
            <person name="Morin E."/>
            <person name="Murat C."/>
            <person name="Sun H."/>
            <person name="Tunlid A."/>
            <person name="Henrissat B."/>
            <person name="Grigoriev I.V."/>
            <person name="Hibbett D.S."/>
            <person name="Martin F."/>
            <person name="Nordberg H.P."/>
            <person name="Cantor M.N."/>
            <person name="Hua S.X."/>
        </authorList>
    </citation>
    <scope>NUCLEOTIDE SEQUENCE [LARGE SCALE GENOMIC DNA]</scope>
    <source>
        <strain evidence="2 3">MAFF 305830</strain>
    </source>
</reference>
<keyword evidence="3" id="KW-1185">Reference proteome</keyword>